<comment type="caution">
    <text evidence="1">The sequence shown here is derived from an EMBL/GenBank/DDBJ whole genome shotgun (WGS) entry which is preliminary data.</text>
</comment>
<keyword evidence="2" id="KW-1185">Reference proteome</keyword>
<name>A0ACA9Y7V3_9ASCO</name>
<dbReference type="Proteomes" id="UP001152531">
    <property type="component" value="Unassembled WGS sequence"/>
</dbReference>
<evidence type="ECO:0000313" key="2">
    <source>
        <dbReference type="Proteomes" id="UP001152531"/>
    </source>
</evidence>
<evidence type="ECO:0000313" key="1">
    <source>
        <dbReference type="EMBL" id="CAH6720988.1"/>
    </source>
</evidence>
<dbReference type="EMBL" id="CALSDN010000005">
    <property type="protein sequence ID" value="CAH6720988.1"/>
    <property type="molecule type" value="Genomic_DNA"/>
</dbReference>
<protein>
    <submittedName>
        <fullName evidence="1">Uncharacterized protein</fullName>
    </submittedName>
</protein>
<organism evidence="1 2">
    <name type="scientific">[Candida] jaroonii</name>
    <dbReference type="NCBI Taxonomy" id="467808"/>
    <lineage>
        <taxon>Eukaryota</taxon>
        <taxon>Fungi</taxon>
        <taxon>Dikarya</taxon>
        <taxon>Ascomycota</taxon>
        <taxon>Saccharomycotina</taxon>
        <taxon>Pichiomycetes</taxon>
        <taxon>Debaryomycetaceae</taxon>
        <taxon>Yamadazyma</taxon>
    </lineage>
</organism>
<sequence>MEQFGLDYGDDGGSISSGAIVDEVDKNMLKQKHCVFCGADFQQPGSLGRHLDRKKGDNLHPSDKIDQLRQNVTRRKKPSGSDDDLVKQVNKRIKKQEIAKRYNSKDDVRERNRLRRKMRDRQIKSRLSVLEDFQNGFGDHSDISNFGHFVCMFLPVGQWPDTPPDGNLRDIVVDGVKRYKHPLWTEDKVYEAFERWEKLPHDMKQTVWQQECKQSLDQTLKNVTLYDIQNRKEIFQLQQQKLVDDYSKEDYIDYDFNDLDDFNEVN</sequence>
<proteinExistence type="predicted"/>
<accession>A0ACA9Y7V3</accession>
<reference evidence="1" key="1">
    <citation type="submission" date="2022-06" db="EMBL/GenBank/DDBJ databases">
        <authorList>
            <person name="Legras J.-L."/>
            <person name="Devillers H."/>
            <person name="Grondin C."/>
        </authorList>
    </citation>
    <scope>NUCLEOTIDE SEQUENCE</scope>
    <source>
        <strain evidence="1">CLIB 1444</strain>
    </source>
</reference>
<gene>
    <name evidence="1" type="ORF">CLIB1444_05S01112</name>
</gene>